<evidence type="ECO:0000256" key="2">
    <source>
        <dbReference type="ARBA" id="ARBA00023235"/>
    </source>
</evidence>
<proteinExistence type="inferred from homology"/>
<evidence type="ECO:0000259" key="7">
    <source>
        <dbReference type="SMART" id="SM00363"/>
    </source>
</evidence>
<sequence length="322" mass="35306">MSFATRTVSEDEAEIRLDRWFRRHHPALTQGALQKMLRTGQIRVDGRKAEANTRLSPGQEIRVPPMPEAPAPKAERPVSDRDAAMLERLVIHRDRSVLVLDKPHGLAVQGGPGITRNLDAMLDALRFEAEERPRLVHRLDRDTSGVLLLARTATAATKLAAAFRGRDAHKTYWAVVAGVPTPRDGHINMPLSKQAGLRGERVAPAEDGEGTRAFTDYRTVDAARGYAAWLEMNPLTGRTHQLRVHAASALKCPIVGDGKYGGSAAHLEDLSGELHLHARAIAVPHPEGGTLEVSAPLPPHMNETFAFLGFDRPKTPAPRRTR</sequence>
<dbReference type="Pfam" id="PF01479">
    <property type="entry name" value="S4"/>
    <property type="match status" value="1"/>
</dbReference>
<dbReference type="PROSITE" id="PS01129">
    <property type="entry name" value="PSI_RLU"/>
    <property type="match status" value="1"/>
</dbReference>
<comment type="catalytic activity">
    <reaction evidence="5">
        <text>a uridine in RNA = a pseudouridine in RNA</text>
        <dbReference type="Rhea" id="RHEA:48348"/>
        <dbReference type="Rhea" id="RHEA-COMP:12068"/>
        <dbReference type="Rhea" id="RHEA-COMP:12069"/>
        <dbReference type="ChEBI" id="CHEBI:65314"/>
        <dbReference type="ChEBI" id="CHEBI:65315"/>
    </reaction>
</comment>
<evidence type="ECO:0000256" key="5">
    <source>
        <dbReference type="RuleBase" id="RU362028"/>
    </source>
</evidence>
<dbReference type="CDD" id="cd02869">
    <property type="entry name" value="PseudoU_synth_RluA_like"/>
    <property type="match status" value="1"/>
</dbReference>
<keyword evidence="4" id="KW-0694">RNA-binding</keyword>
<comment type="caution">
    <text evidence="8">The sequence shown here is derived from an EMBL/GenBank/DDBJ whole genome shotgun (WGS) entry which is preliminary data.</text>
</comment>
<evidence type="ECO:0000256" key="1">
    <source>
        <dbReference type="ARBA" id="ARBA00010876"/>
    </source>
</evidence>
<dbReference type="InterPro" id="IPR020103">
    <property type="entry name" value="PsdUridine_synth_cat_dom_sf"/>
</dbReference>
<accession>A0ABV6JUR4</accession>
<dbReference type="InterPro" id="IPR006225">
    <property type="entry name" value="PsdUridine_synth_RluC/D"/>
</dbReference>
<dbReference type="PANTHER" id="PTHR21600">
    <property type="entry name" value="MITOCHONDRIAL RNA PSEUDOURIDINE SYNTHASE"/>
    <property type="match status" value="1"/>
</dbReference>
<comment type="similarity">
    <text evidence="1 5">Belongs to the pseudouridine synthase RluA family.</text>
</comment>
<reference evidence="8 9" key="1">
    <citation type="submission" date="2024-09" db="EMBL/GenBank/DDBJ databases">
        <authorList>
            <person name="Sun Q."/>
            <person name="Mori K."/>
        </authorList>
    </citation>
    <scope>NUCLEOTIDE SEQUENCE [LARGE SCALE GENOMIC DNA]</scope>
    <source>
        <strain evidence="8 9">TBRC 5777</strain>
    </source>
</reference>
<protein>
    <recommendedName>
        <fullName evidence="5">Pseudouridine synthase</fullName>
        <ecNumber evidence="5">5.4.99.-</ecNumber>
    </recommendedName>
</protein>
<name>A0ABV6JUR4_9PROT</name>
<dbReference type="InterPro" id="IPR006145">
    <property type="entry name" value="PsdUridine_synth_RsuA/RluA"/>
</dbReference>
<evidence type="ECO:0000313" key="8">
    <source>
        <dbReference type="EMBL" id="MFC0409052.1"/>
    </source>
</evidence>
<dbReference type="PANTHER" id="PTHR21600:SF44">
    <property type="entry name" value="RIBOSOMAL LARGE SUBUNIT PSEUDOURIDINE SYNTHASE D"/>
    <property type="match status" value="1"/>
</dbReference>
<organism evidence="8 9">
    <name type="scientific">Roseomonas elaeocarpi</name>
    <dbReference type="NCBI Taxonomy" id="907779"/>
    <lineage>
        <taxon>Bacteria</taxon>
        <taxon>Pseudomonadati</taxon>
        <taxon>Pseudomonadota</taxon>
        <taxon>Alphaproteobacteria</taxon>
        <taxon>Acetobacterales</taxon>
        <taxon>Roseomonadaceae</taxon>
        <taxon>Roseomonas</taxon>
    </lineage>
</organism>
<dbReference type="InterPro" id="IPR002942">
    <property type="entry name" value="S4_RNA-bd"/>
</dbReference>
<feature type="domain" description="RNA-binding S4" evidence="7">
    <location>
        <begin position="15"/>
        <end position="77"/>
    </location>
</feature>
<evidence type="ECO:0000256" key="4">
    <source>
        <dbReference type="PROSITE-ProRule" id="PRU00182"/>
    </source>
</evidence>
<dbReference type="InterPro" id="IPR036986">
    <property type="entry name" value="S4_RNA-bd_sf"/>
</dbReference>
<dbReference type="InterPro" id="IPR006224">
    <property type="entry name" value="PsdUridine_synth_RluA-like_CS"/>
</dbReference>
<evidence type="ECO:0000256" key="6">
    <source>
        <dbReference type="SAM" id="MobiDB-lite"/>
    </source>
</evidence>
<dbReference type="EC" id="5.4.99.-" evidence="5"/>
<evidence type="ECO:0000313" key="9">
    <source>
        <dbReference type="Proteomes" id="UP001589865"/>
    </source>
</evidence>
<dbReference type="Pfam" id="PF00849">
    <property type="entry name" value="PseudoU_synth_2"/>
    <property type="match status" value="1"/>
</dbReference>
<dbReference type="SMART" id="SM00363">
    <property type="entry name" value="S4"/>
    <property type="match status" value="1"/>
</dbReference>
<dbReference type="CDD" id="cd00165">
    <property type="entry name" value="S4"/>
    <property type="match status" value="1"/>
</dbReference>
<dbReference type="InterPro" id="IPR050188">
    <property type="entry name" value="RluA_PseudoU_synthase"/>
</dbReference>
<keyword evidence="2 5" id="KW-0413">Isomerase</keyword>
<dbReference type="SUPFAM" id="SSF55174">
    <property type="entry name" value="Alpha-L RNA-binding motif"/>
    <property type="match status" value="1"/>
</dbReference>
<dbReference type="EMBL" id="JBHLUN010000008">
    <property type="protein sequence ID" value="MFC0409052.1"/>
    <property type="molecule type" value="Genomic_DNA"/>
</dbReference>
<evidence type="ECO:0000256" key="3">
    <source>
        <dbReference type="ARBA" id="ARBA00036882"/>
    </source>
</evidence>
<dbReference type="Proteomes" id="UP001589865">
    <property type="component" value="Unassembled WGS sequence"/>
</dbReference>
<dbReference type="PROSITE" id="PS50889">
    <property type="entry name" value="S4"/>
    <property type="match status" value="1"/>
</dbReference>
<comment type="catalytic activity">
    <reaction evidence="3">
        <text>uridine(1911/1915/1917) in 23S rRNA = pseudouridine(1911/1915/1917) in 23S rRNA</text>
        <dbReference type="Rhea" id="RHEA:42524"/>
        <dbReference type="Rhea" id="RHEA-COMP:10097"/>
        <dbReference type="Rhea" id="RHEA-COMP:10098"/>
        <dbReference type="ChEBI" id="CHEBI:65314"/>
        <dbReference type="ChEBI" id="CHEBI:65315"/>
        <dbReference type="EC" id="5.4.99.23"/>
    </reaction>
</comment>
<feature type="region of interest" description="Disordered" evidence="6">
    <location>
        <begin position="47"/>
        <end position="78"/>
    </location>
</feature>
<gene>
    <name evidence="8" type="ORF">ACFFGY_12385</name>
</gene>
<keyword evidence="9" id="KW-1185">Reference proteome</keyword>
<dbReference type="SUPFAM" id="SSF55120">
    <property type="entry name" value="Pseudouridine synthase"/>
    <property type="match status" value="1"/>
</dbReference>
<dbReference type="NCBIfam" id="TIGR00005">
    <property type="entry name" value="rluA_subfam"/>
    <property type="match status" value="1"/>
</dbReference>
<comment type="function">
    <text evidence="5">Responsible for synthesis of pseudouridine from uracil.</text>
</comment>
<dbReference type="RefSeq" id="WP_377044803.1">
    <property type="nucleotide sequence ID" value="NZ_JBHLUN010000008.1"/>
</dbReference>
<dbReference type="Gene3D" id="3.10.290.10">
    <property type="entry name" value="RNA-binding S4 domain"/>
    <property type="match status" value="1"/>
</dbReference>
<dbReference type="Gene3D" id="3.30.2350.10">
    <property type="entry name" value="Pseudouridine synthase"/>
    <property type="match status" value="1"/>
</dbReference>